<dbReference type="CDD" id="cd01392">
    <property type="entry name" value="HTH_LacI"/>
    <property type="match status" value="1"/>
</dbReference>
<dbReference type="RefSeq" id="WP_349426066.1">
    <property type="nucleotide sequence ID" value="NZ_CP151632.1"/>
</dbReference>
<evidence type="ECO:0000256" key="1">
    <source>
        <dbReference type="ARBA" id="ARBA00023015"/>
    </source>
</evidence>
<protein>
    <submittedName>
        <fullName evidence="5">LacI family transcriptional regulator</fullName>
    </submittedName>
</protein>
<evidence type="ECO:0000259" key="4">
    <source>
        <dbReference type="PROSITE" id="PS50932"/>
    </source>
</evidence>
<dbReference type="InterPro" id="IPR046335">
    <property type="entry name" value="LacI/GalR-like_sensor"/>
</dbReference>
<sequence length="346" mass="36219">MVVGAGIASSRPGGALPVLSDVAARAGVSVSTVSRVLTGRTPVSPALRARVMDAVAELGYRPNAAAQALVSGRRSTVAVVARNTFRFGYAATLHGIEEAARAAGMVVNIAVVETGDAAEIHRTVDLVMGQPLAGVIVIEFDAVGTSTLEAFPESIPVVAAAGARRRRGARPHAFLDDAEGGRVATEYLLSLGHRTVHHLAIPRTRARSGRTEGWRQALRQAGAPVPAITQADYSPTSGYFAVQSLIGRSDVTAILCGNDELAIGAARALQERGVRVPADVSLVGFDDQPFAQMWVPALTTVAQDFADLGRRTFRLLEEWLNTGTPPADSSVAPTLVVRDSTAPPSH</sequence>
<dbReference type="EMBL" id="CP151632">
    <property type="protein sequence ID" value="WZO35228.1"/>
    <property type="molecule type" value="Genomic_DNA"/>
</dbReference>
<dbReference type="PROSITE" id="PS50932">
    <property type="entry name" value="HTH_LACI_2"/>
    <property type="match status" value="1"/>
</dbReference>
<dbReference type="GO" id="GO:0003700">
    <property type="term" value="F:DNA-binding transcription factor activity"/>
    <property type="evidence" value="ECO:0007669"/>
    <property type="project" value="TreeGrafter"/>
</dbReference>
<evidence type="ECO:0000256" key="3">
    <source>
        <dbReference type="ARBA" id="ARBA00023163"/>
    </source>
</evidence>
<dbReference type="AlphaFoldDB" id="A0AAU6SE98"/>
<reference evidence="5" key="1">
    <citation type="submission" date="2024-04" db="EMBL/GenBank/DDBJ databases">
        <authorList>
            <person name="Roder T."/>
            <person name="Oberhansli S."/>
            <person name="Kreuzer M."/>
        </authorList>
    </citation>
    <scope>NUCLEOTIDE SEQUENCE</scope>
    <source>
        <strain evidence="5">LWS13-1.2</strain>
    </source>
</reference>
<dbReference type="SUPFAM" id="SSF47413">
    <property type="entry name" value="lambda repressor-like DNA-binding domains"/>
    <property type="match status" value="1"/>
</dbReference>
<keyword evidence="1" id="KW-0805">Transcription regulation</keyword>
<dbReference type="GO" id="GO:0000976">
    <property type="term" value="F:transcription cis-regulatory region binding"/>
    <property type="evidence" value="ECO:0007669"/>
    <property type="project" value="TreeGrafter"/>
</dbReference>
<dbReference type="Gene3D" id="1.10.260.40">
    <property type="entry name" value="lambda repressor-like DNA-binding domains"/>
    <property type="match status" value="1"/>
</dbReference>
<dbReference type="Pfam" id="PF00356">
    <property type="entry name" value="LacI"/>
    <property type="match status" value="1"/>
</dbReference>
<keyword evidence="3" id="KW-0804">Transcription</keyword>
<keyword evidence="2" id="KW-0238">DNA-binding</keyword>
<feature type="domain" description="HTH lacI-type" evidence="4">
    <location>
        <begin position="17"/>
        <end position="71"/>
    </location>
</feature>
<dbReference type="CDD" id="cd01574">
    <property type="entry name" value="PBP1_LacI"/>
    <property type="match status" value="1"/>
</dbReference>
<dbReference type="Pfam" id="PF13377">
    <property type="entry name" value="Peripla_BP_3"/>
    <property type="match status" value="1"/>
</dbReference>
<dbReference type="InterPro" id="IPR000843">
    <property type="entry name" value="HTH_LacI"/>
</dbReference>
<dbReference type="SUPFAM" id="SSF53822">
    <property type="entry name" value="Periplasmic binding protein-like I"/>
    <property type="match status" value="1"/>
</dbReference>
<dbReference type="SMART" id="SM00354">
    <property type="entry name" value="HTH_LACI"/>
    <property type="match status" value="1"/>
</dbReference>
<dbReference type="PROSITE" id="PS00356">
    <property type="entry name" value="HTH_LACI_1"/>
    <property type="match status" value="1"/>
</dbReference>
<organism evidence="5">
    <name type="scientific">Microbacterium sp. LWS13-1.2</name>
    <dbReference type="NCBI Taxonomy" id="3135264"/>
    <lineage>
        <taxon>Bacteria</taxon>
        <taxon>Bacillati</taxon>
        <taxon>Actinomycetota</taxon>
        <taxon>Actinomycetes</taxon>
        <taxon>Micrococcales</taxon>
        <taxon>Microbacteriaceae</taxon>
        <taxon>Microbacterium</taxon>
    </lineage>
</organism>
<evidence type="ECO:0000256" key="2">
    <source>
        <dbReference type="ARBA" id="ARBA00023125"/>
    </source>
</evidence>
<dbReference type="InterPro" id="IPR010982">
    <property type="entry name" value="Lambda_DNA-bd_dom_sf"/>
</dbReference>
<dbReference type="Gene3D" id="3.40.50.2300">
    <property type="match status" value="2"/>
</dbReference>
<proteinExistence type="predicted"/>
<dbReference type="PANTHER" id="PTHR30146">
    <property type="entry name" value="LACI-RELATED TRANSCRIPTIONAL REPRESSOR"/>
    <property type="match status" value="1"/>
</dbReference>
<dbReference type="InterPro" id="IPR028082">
    <property type="entry name" value="Peripla_BP_I"/>
</dbReference>
<gene>
    <name evidence="5" type="ORF">MRBLWS13_002920</name>
</gene>
<dbReference type="PANTHER" id="PTHR30146:SF109">
    <property type="entry name" value="HTH-TYPE TRANSCRIPTIONAL REGULATOR GALS"/>
    <property type="match status" value="1"/>
</dbReference>
<name>A0AAU6SE98_9MICO</name>
<evidence type="ECO:0000313" key="5">
    <source>
        <dbReference type="EMBL" id="WZO35228.1"/>
    </source>
</evidence>
<accession>A0AAU6SE98</accession>